<dbReference type="PANTHER" id="PTHR34294">
    <property type="entry name" value="TRANSCRIPTIONAL REGULATOR-RELATED"/>
    <property type="match status" value="1"/>
</dbReference>
<dbReference type="SUPFAM" id="SSF46785">
    <property type="entry name" value="Winged helix' DNA-binding domain"/>
    <property type="match status" value="1"/>
</dbReference>
<dbReference type="Gene3D" id="3.40.50.1360">
    <property type="match status" value="1"/>
</dbReference>
<accession>A0A5S9M7V7</accession>
<evidence type="ECO:0000313" key="6">
    <source>
        <dbReference type="EMBL" id="BBP88682.1"/>
    </source>
</evidence>
<evidence type="ECO:0000313" key="7">
    <source>
        <dbReference type="Proteomes" id="UP000464658"/>
    </source>
</evidence>
<reference evidence="6 7" key="1">
    <citation type="submission" date="2019-12" db="EMBL/GenBank/DDBJ databases">
        <title>Full genome sequence of a Bacillus safensis strain isolated from commercially available natto in Indonesia.</title>
        <authorList>
            <person name="Yoshida M."/>
            <person name="Uomi M."/>
            <person name="Waturangi D."/>
            <person name="Ekaputri J.J."/>
            <person name="Setiamarga D.H.E."/>
        </authorList>
    </citation>
    <scope>NUCLEOTIDE SEQUENCE [LARGE SCALE GENOMIC DNA]</scope>
    <source>
        <strain evidence="6 7">IDN1</strain>
    </source>
</reference>
<dbReference type="InterPro" id="IPR036388">
    <property type="entry name" value="WH-like_DNA-bd_sf"/>
</dbReference>
<dbReference type="PANTHER" id="PTHR34294:SF12">
    <property type="entry name" value="SUGAR-BINDING TRANSCRIPTIONAL REGULATOR"/>
    <property type="match status" value="1"/>
</dbReference>
<keyword evidence="2" id="KW-0805">Transcription regulation</keyword>
<comment type="similarity">
    <text evidence="1">Belongs to the SorC transcriptional regulatory family.</text>
</comment>
<keyword evidence="4" id="KW-0804">Transcription</keyword>
<dbReference type="InterPro" id="IPR037171">
    <property type="entry name" value="NagB/RpiA_transferase-like"/>
</dbReference>
<dbReference type="PROSITE" id="PS50943">
    <property type="entry name" value="HTH_CROC1"/>
    <property type="match status" value="1"/>
</dbReference>
<dbReference type="InterPro" id="IPR001387">
    <property type="entry name" value="Cro/C1-type_HTH"/>
</dbReference>
<dbReference type="EMBL" id="AP021906">
    <property type="protein sequence ID" value="BBP88682.1"/>
    <property type="molecule type" value="Genomic_DNA"/>
</dbReference>
<sequence>MSHAELGRRRRRQLVKVAHLYYTDGWTQQEIAKKLNVSRPVISKLLQKAKDVGIVEVYIKDESIHTVELEKQLETTFQLTDAVVVPSVGTMSEMVKRAVGQAGAYYLSKNMKNAEKIGISWGGTTLAELVKRISV</sequence>
<evidence type="ECO:0000256" key="1">
    <source>
        <dbReference type="ARBA" id="ARBA00010466"/>
    </source>
</evidence>
<dbReference type="InterPro" id="IPR007630">
    <property type="entry name" value="RNA_pol_sigma70_r4"/>
</dbReference>
<dbReference type="GO" id="GO:0030246">
    <property type="term" value="F:carbohydrate binding"/>
    <property type="evidence" value="ECO:0007669"/>
    <property type="project" value="InterPro"/>
</dbReference>
<evidence type="ECO:0000259" key="5">
    <source>
        <dbReference type="PROSITE" id="PS50943"/>
    </source>
</evidence>
<dbReference type="Gene3D" id="1.10.10.10">
    <property type="entry name" value="Winged helix-like DNA-binding domain superfamily/Winged helix DNA-binding domain"/>
    <property type="match status" value="1"/>
</dbReference>
<dbReference type="GO" id="GO:0003700">
    <property type="term" value="F:DNA-binding transcription factor activity"/>
    <property type="evidence" value="ECO:0007669"/>
    <property type="project" value="InterPro"/>
</dbReference>
<evidence type="ECO:0000256" key="4">
    <source>
        <dbReference type="ARBA" id="ARBA00023163"/>
    </source>
</evidence>
<dbReference type="SUPFAM" id="SSF100950">
    <property type="entry name" value="NagB/RpiA/CoA transferase-like"/>
    <property type="match status" value="1"/>
</dbReference>
<dbReference type="Proteomes" id="UP000464658">
    <property type="component" value="Chromosome"/>
</dbReference>
<organism evidence="6 7">
    <name type="scientific">Bacillus safensis</name>
    <dbReference type="NCBI Taxonomy" id="561879"/>
    <lineage>
        <taxon>Bacteria</taxon>
        <taxon>Bacillati</taxon>
        <taxon>Bacillota</taxon>
        <taxon>Bacilli</taxon>
        <taxon>Bacillales</taxon>
        <taxon>Bacillaceae</taxon>
        <taxon>Bacillus</taxon>
    </lineage>
</organism>
<gene>
    <name evidence="6" type="ORF">BsIDN1_23000</name>
</gene>
<dbReference type="AlphaFoldDB" id="A0A5S9M7V7"/>
<dbReference type="Pfam" id="PF04198">
    <property type="entry name" value="Sugar-bind"/>
    <property type="match status" value="1"/>
</dbReference>
<dbReference type="InterPro" id="IPR051054">
    <property type="entry name" value="SorC_transcr_regulators"/>
</dbReference>
<dbReference type="Pfam" id="PF04545">
    <property type="entry name" value="Sigma70_r4"/>
    <property type="match status" value="1"/>
</dbReference>
<dbReference type="InterPro" id="IPR007324">
    <property type="entry name" value="Sugar-bd_dom_put"/>
</dbReference>
<dbReference type="GO" id="GO:0006352">
    <property type="term" value="P:DNA-templated transcription initiation"/>
    <property type="evidence" value="ECO:0007669"/>
    <property type="project" value="InterPro"/>
</dbReference>
<dbReference type="InterPro" id="IPR036390">
    <property type="entry name" value="WH_DNA-bd_sf"/>
</dbReference>
<keyword evidence="3" id="KW-0238">DNA-binding</keyword>
<dbReference type="GO" id="GO:0003677">
    <property type="term" value="F:DNA binding"/>
    <property type="evidence" value="ECO:0007669"/>
    <property type="project" value="UniProtKB-KW"/>
</dbReference>
<protein>
    <recommendedName>
        <fullName evidence="5">HTH cro/C1-type domain-containing protein</fullName>
    </recommendedName>
</protein>
<proteinExistence type="inferred from homology"/>
<evidence type="ECO:0000256" key="3">
    <source>
        <dbReference type="ARBA" id="ARBA00023125"/>
    </source>
</evidence>
<name>A0A5S9M7V7_BACIA</name>
<evidence type="ECO:0000256" key="2">
    <source>
        <dbReference type="ARBA" id="ARBA00023015"/>
    </source>
</evidence>
<feature type="domain" description="HTH cro/C1-type" evidence="5">
    <location>
        <begin position="25"/>
        <end position="45"/>
    </location>
</feature>